<dbReference type="AlphaFoldDB" id="A0A1J1HHV8"/>
<dbReference type="Proteomes" id="UP000183832">
    <property type="component" value="Unassembled WGS sequence"/>
</dbReference>
<dbReference type="EMBL" id="CVRI01000004">
    <property type="protein sequence ID" value="CRK87138.1"/>
    <property type="molecule type" value="Genomic_DNA"/>
</dbReference>
<proteinExistence type="predicted"/>
<protein>
    <submittedName>
        <fullName evidence="1">CLUMA_CG000947, isoform A</fullName>
    </submittedName>
</protein>
<accession>A0A1J1HHV8</accession>
<name>A0A1J1HHV8_9DIPT</name>
<gene>
    <name evidence="1" type="ORF">CLUMA_CG000947</name>
</gene>
<evidence type="ECO:0000313" key="1">
    <source>
        <dbReference type="EMBL" id="CRK87138.1"/>
    </source>
</evidence>
<evidence type="ECO:0000313" key="2">
    <source>
        <dbReference type="Proteomes" id="UP000183832"/>
    </source>
</evidence>
<organism evidence="1 2">
    <name type="scientific">Clunio marinus</name>
    <dbReference type="NCBI Taxonomy" id="568069"/>
    <lineage>
        <taxon>Eukaryota</taxon>
        <taxon>Metazoa</taxon>
        <taxon>Ecdysozoa</taxon>
        <taxon>Arthropoda</taxon>
        <taxon>Hexapoda</taxon>
        <taxon>Insecta</taxon>
        <taxon>Pterygota</taxon>
        <taxon>Neoptera</taxon>
        <taxon>Endopterygota</taxon>
        <taxon>Diptera</taxon>
        <taxon>Nematocera</taxon>
        <taxon>Chironomoidea</taxon>
        <taxon>Chironomidae</taxon>
        <taxon>Clunio</taxon>
    </lineage>
</organism>
<reference evidence="1 2" key="1">
    <citation type="submission" date="2015-04" db="EMBL/GenBank/DDBJ databases">
        <authorList>
            <person name="Syromyatnikov M.Y."/>
            <person name="Popov V.N."/>
        </authorList>
    </citation>
    <scope>NUCLEOTIDE SEQUENCE [LARGE SCALE GENOMIC DNA]</scope>
</reference>
<keyword evidence="2" id="KW-1185">Reference proteome</keyword>
<sequence length="75" mass="8620">MLILIFRTISKANIRIKVGASPKDNKKNYLKLKIFAKRVSMNLEIICVFIKKKDLKLPNIGEALIFKVEANCTRN</sequence>